<gene>
    <name evidence="9" type="ORF">MEDL_17389</name>
</gene>
<keyword evidence="4 6" id="KW-0520">NAD</keyword>
<dbReference type="InterPro" id="IPR043472">
    <property type="entry name" value="Macro_dom-like"/>
</dbReference>
<feature type="domain" description="Macro" evidence="8">
    <location>
        <begin position="3"/>
        <end position="210"/>
    </location>
</feature>
<accession>A0A8S3R0B5</accession>
<dbReference type="GO" id="GO:0010629">
    <property type="term" value="P:negative regulation of gene expression"/>
    <property type="evidence" value="ECO:0007669"/>
    <property type="project" value="TreeGrafter"/>
</dbReference>
<comment type="subcellular location">
    <subcellularLocation>
        <location evidence="1">Nucleus</location>
    </subcellularLocation>
</comment>
<evidence type="ECO:0000256" key="2">
    <source>
        <dbReference type="ARBA" id="ARBA00022676"/>
    </source>
</evidence>
<feature type="domain" description="PARP catalytic" evidence="7">
    <location>
        <begin position="72"/>
        <end position="210"/>
    </location>
</feature>
<comment type="caution">
    <text evidence="9">The sequence shown here is derived from an EMBL/GenBank/DDBJ whole genome shotgun (WGS) entry which is preliminary data.</text>
</comment>
<keyword evidence="5" id="KW-0539">Nucleus</keyword>
<dbReference type="InterPro" id="IPR002589">
    <property type="entry name" value="Macro_dom"/>
</dbReference>
<evidence type="ECO:0000256" key="5">
    <source>
        <dbReference type="ARBA" id="ARBA00023242"/>
    </source>
</evidence>
<dbReference type="PROSITE" id="PS51059">
    <property type="entry name" value="PARP_CATALYTIC"/>
    <property type="match status" value="1"/>
</dbReference>
<dbReference type="OrthoDB" id="10052316at2759"/>
<dbReference type="EMBL" id="CAJPWZ010000901">
    <property type="protein sequence ID" value="CAG2202842.1"/>
    <property type="molecule type" value="Genomic_DNA"/>
</dbReference>
<dbReference type="Proteomes" id="UP000683360">
    <property type="component" value="Unassembled WGS sequence"/>
</dbReference>
<name>A0A8S3R0B5_MYTED</name>
<evidence type="ECO:0000256" key="4">
    <source>
        <dbReference type="ARBA" id="ARBA00023027"/>
    </source>
</evidence>
<dbReference type="Gene3D" id="3.90.228.10">
    <property type="match status" value="1"/>
</dbReference>
<protein>
    <recommendedName>
        <fullName evidence="6">Poly [ADP-ribose] polymerase</fullName>
        <shortName evidence="6">PARP</shortName>
        <ecNumber evidence="6">2.4.2.-</ecNumber>
    </recommendedName>
</protein>
<dbReference type="PROSITE" id="PS51154">
    <property type="entry name" value="MACRO"/>
    <property type="match status" value="1"/>
</dbReference>
<dbReference type="GO" id="GO:0005634">
    <property type="term" value="C:nucleus"/>
    <property type="evidence" value="ECO:0007669"/>
    <property type="project" value="UniProtKB-SubCell"/>
</dbReference>
<evidence type="ECO:0000259" key="8">
    <source>
        <dbReference type="PROSITE" id="PS51154"/>
    </source>
</evidence>
<proteinExistence type="predicted"/>
<dbReference type="Pfam" id="PF00644">
    <property type="entry name" value="PARP"/>
    <property type="match status" value="1"/>
</dbReference>
<dbReference type="PANTHER" id="PTHR14453:SF67">
    <property type="entry name" value="POLY [ADP-RIBOSE] POLYMERASE"/>
    <property type="match status" value="1"/>
</dbReference>
<organism evidence="9 10">
    <name type="scientific">Mytilus edulis</name>
    <name type="common">Blue mussel</name>
    <dbReference type="NCBI Taxonomy" id="6550"/>
    <lineage>
        <taxon>Eukaryota</taxon>
        <taxon>Metazoa</taxon>
        <taxon>Spiralia</taxon>
        <taxon>Lophotrochozoa</taxon>
        <taxon>Mollusca</taxon>
        <taxon>Bivalvia</taxon>
        <taxon>Autobranchia</taxon>
        <taxon>Pteriomorphia</taxon>
        <taxon>Mytilida</taxon>
        <taxon>Mytiloidea</taxon>
        <taxon>Mytilidae</taxon>
        <taxon>Mytilinae</taxon>
        <taxon>Mytilus</taxon>
    </lineage>
</organism>
<dbReference type="GO" id="GO:0003714">
    <property type="term" value="F:transcription corepressor activity"/>
    <property type="evidence" value="ECO:0007669"/>
    <property type="project" value="TreeGrafter"/>
</dbReference>
<evidence type="ECO:0000256" key="1">
    <source>
        <dbReference type="ARBA" id="ARBA00004123"/>
    </source>
</evidence>
<evidence type="ECO:0000256" key="3">
    <source>
        <dbReference type="ARBA" id="ARBA00022679"/>
    </source>
</evidence>
<dbReference type="SUPFAM" id="SSF52949">
    <property type="entry name" value="Macro domain-like"/>
    <property type="match status" value="1"/>
</dbReference>
<dbReference type="EC" id="2.4.2.-" evidence="6"/>
<evidence type="ECO:0000256" key="6">
    <source>
        <dbReference type="RuleBase" id="RU362114"/>
    </source>
</evidence>
<dbReference type="GO" id="GO:0005737">
    <property type="term" value="C:cytoplasm"/>
    <property type="evidence" value="ECO:0007669"/>
    <property type="project" value="TreeGrafter"/>
</dbReference>
<dbReference type="AlphaFoldDB" id="A0A8S3R0B5"/>
<dbReference type="GO" id="GO:0003950">
    <property type="term" value="F:NAD+ poly-ADP-ribosyltransferase activity"/>
    <property type="evidence" value="ECO:0007669"/>
    <property type="project" value="UniProtKB-UniRule"/>
</dbReference>
<evidence type="ECO:0000313" key="10">
    <source>
        <dbReference type="Proteomes" id="UP000683360"/>
    </source>
</evidence>
<evidence type="ECO:0000259" key="7">
    <source>
        <dbReference type="PROSITE" id="PS51059"/>
    </source>
</evidence>
<keyword evidence="2 6" id="KW-0328">Glycosyltransferase</keyword>
<sequence>MVSRNSLDVNIGTISVNIAVGSIITEKADVIVNSCPSDMKLDARPESAKVMYKGAGSGLQAELHQNYPNGIKIGDLAVTGGHSLHCKQVYHGCMTSFYAKKESGLLPEKAYTSEVTLTGRGAVQQSTGTAVTTKHLNKEMTNHLHDEINEFYLFHGTKVAVVDVVTKQGLDTRLASSGLLGTGVYAADMSDKSAGYTGKDRLDTDTLLAS</sequence>
<dbReference type="PANTHER" id="PTHR14453">
    <property type="entry name" value="PARP/ZINC FINGER CCCH TYPE DOMAIN CONTAINING PROTEIN"/>
    <property type="match status" value="1"/>
</dbReference>
<dbReference type="InterPro" id="IPR012317">
    <property type="entry name" value="Poly(ADP-ribose)pol_cat_dom"/>
</dbReference>
<dbReference type="SUPFAM" id="SSF56399">
    <property type="entry name" value="ADP-ribosylation"/>
    <property type="match status" value="1"/>
</dbReference>
<evidence type="ECO:0000313" key="9">
    <source>
        <dbReference type="EMBL" id="CAG2202842.1"/>
    </source>
</evidence>
<keyword evidence="10" id="KW-1185">Reference proteome</keyword>
<reference evidence="9" key="1">
    <citation type="submission" date="2021-03" db="EMBL/GenBank/DDBJ databases">
        <authorList>
            <person name="Bekaert M."/>
        </authorList>
    </citation>
    <scope>NUCLEOTIDE SEQUENCE</scope>
</reference>
<keyword evidence="3 6" id="KW-0808">Transferase</keyword>
<dbReference type="Gene3D" id="3.40.220.10">
    <property type="entry name" value="Leucine Aminopeptidase, subunit E, domain 1"/>
    <property type="match status" value="1"/>
</dbReference>
<dbReference type="InterPro" id="IPR052056">
    <property type="entry name" value="Mono-ARTD/PARP"/>
</dbReference>